<dbReference type="InterPro" id="IPR050204">
    <property type="entry name" value="AraC_XylS_family_regulators"/>
</dbReference>
<dbReference type="PROSITE" id="PS01124">
    <property type="entry name" value="HTH_ARAC_FAMILY_2"/>
    <property type="match status" value="1"/>
</dbReference>
<keyword evidence="1" id="KW-0805">Transcription regulation</keyword>
<keyword evidence="2" id="KW-0238">DNA-binding</keyword>
<keyword evidence="3" id="KW-0804">Transcription</keyword>
<dbReference type="InterPro" id="IPR018062">
    <property type="entry name" value="HTH_AraC-typ_CS"/>
</dbReference>
<dbReference type="SUPFAM" id="SSF46689">
    <property type="entry name" value="Homeodomain-like"/>
    <property type="match status" value="2"/>
</dbReference>
<dbReference type="GO" id="GO:0043565">
    <property type="term" value="F:sequence-specific DNA binding"/>
    <property type="evidence" value="ECO:0007669"/>
    <property type="project" value="InterPro"/>
</dbReference>
<protein>
    <submittedName>
        <fullName evidence="5">Transcriptional regulator, AraC family</fullName>
    </submittedName>
</protein>
<dbReference type="PANTHER" id="PTHR46796:SF14">
    <property type="entry name" value="TRANSCRIPTIONAL REGULATORY PROTEIN"/>
    <property type="match status" value="1"/>
</dbReference>
<dbReference type="InterPro" id="IPR018060">
    <property type="entry name" value="HTH_AraC"/>
</dbReference>
<dbReference type="GO" id="GO:0003700">
    <property type="term" value="F:DNA-binding transcription factor activity"/>
    <property type="evidence" value="ECO:0007669"/>
    <property type="project" value="InterPro"/>
</dbReference>
<evidence type="ECO:0000256" key="3">
    <source>
        <dbReference type="ARBA" id="ARBA00023163"/>
    </source>
</evidence>
<evidence type="ECO:0000313" key="6">
    <source>
        <dbReference type="Proteomes" id="UP000001880"/>
    </source>
</evidence>
<dbReference type="Pfam" id="PF12833">
    <property type="entry name" value="HTH_18"/>
    <property type="match status" value="1"/>
</dbReference>
<evidence type="ECO:0000256" key="1">
    <source>
        <dbReference type="ARBA" id="ARBA00023015"/>
    </source>
</evidence>
<dbReference type="AlphaFoldDB" id="D0LKF1"/>
<gene>
    <name evidence="5" type="ordered locus">Hoch_2463</name>
</gene>
<dbReference type="KEGG" id="hoh:Hoch_2463"/>
<dbReference type="Gene3D" id="1.10.10.60">
    <property type="entry name" value="Homeodomain-like"/>
    <property type="match status" value="2"/>
</dbReference>
<dbReference type="EMBL" id="CP001804">
    <property type="protein sequence ID" value="ACY14999.1"/>
    <property type="molecule type" value="Genomic_DNA"/>
</dbReference>
<dbReference type="STRING" id="502025.Hoch_2463"/>
<dbReference type="OrthoDB" id="112032at2"/>
<sequence length="162" mass="18197">MPPSPIALLAPPWATWFSALHTAQAAAREQALDLRLARVRAFIDEHSDAAIDLEAMAAHAGLSRYHFLRAFRRAYDVTPHQYLTQRRIERAKELLMGSDLPVTEVCFEVGFHSLGSFSTLFTRHVGHAPGRYRRRMLACPELPPPVAIPACFLSFFGRSGHF</sequence>
<accession>D0LKF1</accession>
<dbReference type="SMART" id="SM00342">
    <property type="entry name" value="HTH_ARAC"/>
    <property type="match status" value="1"/>
</dbReference>
<name>D0LKF1_HALO1</name>
<dbReference type="PROSITE" id="PS00041">
    <property type="entry name" value="HTH_ARAC_FAMILY_1"/>
    <property type="match status" value="1"/>
</dbReference>
<reference evidence="5 6" key="1">
    <citation type="journal article" date="2010" name="Stand. Genomic Sci.">
        <title>Complete genome sequence of Haliangium ochraceum type strain (SMP-2).</title>
        <authorList>
            <consortium name="US DOE Joint Genome Institute (JGI-PGF)"/>
            <person name="Ivanova N."/>
            <person name="Daum C."/>
            <person name="Lang E."/>
            <person name="Abt B."/>
            <person name="Kopitz M."/>
            <person name="Saunders E."/>
            <person name="Lapidus A."/>
            <person name="Lucas S."/>
            <person name="Glavina Del Rio T."/>
            <person name="Nolan M."/>
            <person name="Tice H."/>
            <person name="Copeland A."/>
            <person name="Cheng J.F."/>
            <person name="Chen F."/>
            <person name="Bruce D."/>
            <person name="Goodwin L."/>
            <person name="Pitluck S."/>
            <person name="Mavromatis K."/>
            <person name="Pati A."/>
            <person name="Mikhailova N."/>
            <person name="Chen A."/>
            <person name="Palaniappan K."/>
            <person name="Land M."/>
            <person name="Hauser L."/>
            <person name="Chang Y.J."/>
            <person name="Jeffries C.D."/>
            <person name="Detter J.C."/>
            <person name="Brettin T."/>
            <person name="Rohde M."/>
            <person name="Goker M."/>
            <person name="Bristow J."/>
            <person name="Markowitz V."/>
            <person name="Eisen J.A."/>
            <person name="Hugenholtz P."/>
            <person name="Kyrpides N.C."/>
            <person name="Klenk H.P."/>
        </authorList>
    </citation>
    <scope>NUCLEOTIDE SEQUENCE [LARGE SCALE GENOMIC DNA]</scope>
    <source>
        <strain evidence="6">DSM 14365 / CIP 107738 / JCM 11303 / AJ 13395 / SMP-2</strain>
    </source>
</reference>
<organism evidence="5 6">
    <name type="scientific">Haliangium ochraceum (strain DSM 14365 / JCM 11303 / SMP-2)</name>
    <dbReference type="NCBI Taxonomy" id="502025"/>
    <lineage>
        <taxon>Bacteria</taxon>
        <taxon>Pseudomonadati</taxon>
        <taxon>Myxococcota</taxon>
        <taxon>Polyangia</taxon>
        <taxon>Haliangiales</taxon>
        <taxon>Kofleriaceae</taxon>
        <taxon>Haliangium</taxon>
    </lineage>
</organism>
<dbReference type="PANTHER" id="PTHR46796">
    <property type="entry name" value="HTH-TYPE TRANSCRIPTIONAL ACTIVATOR RHAS-RELATED"/>
    <property type="match status" value="1"/>
</dbReference>
<dbReference type="InterPro" id="IPR009057">
    <property type="entry name" value="Homeodomain-like_sf"/>
</dbReference>
<keyword evidence="6" id="KW-1185">Reference proteome</keyword>
<proteinExistence type="predicted"/>
<feature type="domain" description="HTH araC/xylS-type" evidence="4">
    <location>
        <begin position="37"/>
        <end position="135"/>
    </location>
</feature>
<dbReference type="eggNOG" id="COG2207">
    <property type="taxonomic scope" value="Bacteria"/>
</dbReference>
<dbReference type="HOGENOM" id="CLU_000445_81_13_7"/>
<evidence type="ECO:0000259" key="4">
    <source>
        <dbReference type="PROSITE" id="PS01124"/>
    </source>
</evidence>
<dbReference type="Proteomes" id="UP000001880">
    <property type="component" value="Chromosome"/>
</dbReference>
<dbReference type="RefSeq" id="WP_012827607.1">
    <property type="nucleotide sequence ID" value="NC_013440.1"/>
</dbReference>
<evidence type="ECO:0000313" key="5">
    <source>
        <dbReference type="EMBL" id="ACY14999.1"/>
    </source>
</evidence>
<evidence type="ECO:0000256" key="2">
    <source>
        <dbReference type="ARBA" id="ARBA00023125"/>
    </source>
</evidence>